<evidence type="ECO:0000259" key="2">
    <source>
        <dbReference type="SMART" id="SM00471"/>
    </source>
</evidence>
<gene>
    <name evidence="3" type="ORF">EHS24_004927</name>
</gene>
<accession>A0A427Y6G9</accession>
<dbReference type="GO" id="GO:0005634">
    <property type="term" value="C:nucleus"/>
    <property type="evidence" value="ECO:0007669"/>
    <property type="project" value="TreeGrafter"/>
</dbReference>
<feature type="domain" description="HD/PDEase" evidence="2">
    <location>
        <begin position="105"/>
        <end position="217"/>
    </location>
</feature>
<dbReference type="CDD" id="cd00077">
    <property type="entry name" value="HDc"/>
    <property type="match status" value="1"/>
</dbReference>
<dbReference type="EMBL" id="RSCE01000002">
    <property type="protein sequence ID" value="RSH86656.1"/>
    <property type="molecule type" value="Genomic_DNA"/>
</dbReference>
<protein>
    <recommendedName>
        <fullName evidence="2">HD/PDEase domain-containing protein</fullName>
    </recommendedName>
</protein>
<dbReference type="SUPFAM" id="SSF109604">
    <property type="entry name" value="HD-domain/PDEase-like"/>
    <property type="match status" value="1"/>
</dbReference>
<dbReference type="Gene3D" id="1.10.3210.10">
    <property type="entry name" value="Hypothetical protein af1432"/>
    <property type="match status" value="1"/>
</dbReference>
<evidence type="ECO:0000313" key="4">
    <source>
        <dbReference type="Proteomes" id="UP000279236"/>
    </source>
</evidence>
<dbReference type="InterPro" id="IPR003607">
    <property type="entry name" value="HD/PDEase_dom"/>
</dbReference>
<dbReference type="SMART" id="SM00471">
    <property type="entry name" value="HDc"/>
    <property type="match status" value="1"/>
</dbReference>
<proteinExistence type="predicted"/>
<feature type="compositionally biased region" description="Polar residues" evidence="1">
    <location>
        <begin position="29"/>
        <end position="43"/>
    </location>
</feature>
<dbReference type="Pfam" id="PF01966">
    <property type="entry name" value="HD"/>
    <property type="match status" value="1"/>
</dbReference>
<dbReference type="InterPro" id="IPR006674">
    <property type="entry name" value="HD_domain"/>
</dbReference>
<sequence length="388" mass="42415">MTTDLATHPVTPTAASKDGAAYHHEGSDYVNSNTAGDTNSTTETIPSGHFQKIIITSTSATVVDDIYGSHILTEPLLIALLTSPAVRRLGHVAQHGITAHLGHTPFVTRLEHSVGAMILVRAVGGSVEEQAAGLLHDISHTAFSHVADSAFPSPVSYHEEHKDEYVAMTNLRSILAAHGATEQIFDEEEYGLVERPAPHLCADRLDYGLRDAVGFGHISLEQGRAVFAAVRAFPSPHLSDHKRYLVVTDLECAHSLARAYSAADAGVWSNAAHSEIDRRLGEVISRMVARGALVEKDMWLDDAAFLAKLKRNANEQERAEVHSIENDELPVDEGLGIPHDSKIRTIDPDVWVAGTDHAVPLSTIMPEWKQEREEYIARRETERRSPPV</sequence>
<dbReference type="STRING" id="105984.A0A427Y6G9"/>
<reference evidence="3 4" key="1">
    <citation type="submission" date="2018-11" db="EMBL/GenBank/DDBJ databases">
        <title>Genome sequence of Apiotrichum porosum DSM 27194.</title>
        <authorList>
            <person name="Aliyu H."/>
            <person name="Gorte O."/>
            <person name="Ochsenreither K."/>
        </authorList>
    </citation>
    <scope>NUCLEOTIDE SEQUENCE [LARGE SCALE GENOMIC DNA]</scope>
    <source>
        <strain evidence="3 4">DSM 27194</strain>
    </source>
</reference>
<organism evidence="3 4">
    <name type="scientific">Apiotrichum porosum</name>
    <dbReference type="NCBI Taxonomy" id="105984"/>
    <lineage>
        <taxon>Eukaryota</taxon>
        <taxon>Fungi</taxon>
        <taxon>Dikarya</taxon>
        <taxon>Basidiomycota</taxon>
        <taxon>Agaricomycotina</taxon>
        <taxon>Tremellomycetes</taxon>
        <taxon>Trichosporonales</taxon>
        <taxon>Trichosporonaceae</taxon>
        <taxon>Apiotrichum</taxon>
    </lineage>
</organism>
<dbReference type="GeneID" id="39589470"/>
<feature type="region of interest" description="Disordered" evidence="1">
    <location>
        <begin position="1"/>
        <end position="43"/>
    </location>
</feature>
<comment type="caution">
    <text evidence="3">The sequence shown here is derived from an EMBL/GenBank/DDBJ whole genome shotgun (WGS) entry which is preliminary data.</text>
</comment>
<dbReference type="OrthoDB" id="9991235at2759"/>
<dbReference type="PANTHER" id="PTHR11373:SF4">
    <property type="entry name" value="DEOXYNUCLEOSIDE TRIPHOSPHATE TRIPHOSPHOHYDROLASE SAMHD1"/>
    <property type="match status" value="1"/>
</dbReference>
<dbReference type="GO" id="GO:0006203">
    <property type="term" value="P:dGTP catabolic process"/>
    <property type="evidence" value="ECO:0007669"/>
    <property type="project" value="TreeGrafter"/>
</dbReference>
<dbReference type="GO" id="GO:0008832">
    <property type="term" value="F:dGTPase activity"/>
    <property type="evidence" value="ECO:0007669"/>
    <property type="project" value="TreeGrafter"/>
</dbReference>
<evidence type="ECO:0000256" key="1">
    <source>
        <dbReference type="SAM" id="MobiDB-lite"/>
    </source>
</evidence>
<name>A0A427Y6G9_9TREE</name>
<dbReference type="PANTHER" id="PTHR11373">
    <property type="entry name" value="DEOXYNUCLEOSIDE TRIPHOSPHATE TRIPHOSPHOHYDROLASE"/>
    <property type="match status" value="1"/>
</dbReference>
<dbReference type="RefSeq" id="XP_028479441.1">
    <property type="nucleotide sequence ID" value="XM_028620469.1"/>
</dbReference>
<evidence type="ECO:0000313" key="3">
    <source>
        <dbReference type="EMBL" id="RSH86656.1"/>
    </source>
</evidence>
<dbReference type="InterPro" id="IPR050135">
    <property type="entry name" value="dGTPase-like"/>
</dbReference>
<dbReference type="AlphaFoldDB" id="A0A427Y6G9"/>
<keyword evidence="4" id="KW-1185">Reference proteome</keyword>
<dbReference type="Proteomes" id="UP000279236">
    <property type="component" value="Unassembled WGS sequence"/>
</dbReference>